<organism evidence="2 3">
    <name type="scientific">Coniophora puteana (strain RWD-64-598)</name>
    <name type="common">Brown rot fungus</name>
    <dbReference type="NCBI Taxonomy" id="741705"/>
    <lineage>
        <taxon>Eukaryota</taxon>
        <taxon>Fungi</taxon>
        <taxon>Dikarya</taxon>
        <taxon>Basidiomycota</taxon>
        <taxon>Agaricomycotina</taxon>
        <taxon>Agaricomycetes</taxon>
        <taxon>Agaricomycetidae</taxon>
        <taxon>Boletales</taxon>
        <taxon>Coniophorineae</taxon>
        <taxon>Coniophoraceae</taxon>
        <taxon>Coniophora</taxon>
    </lineage>
</organism>
<gene>
    <name evidence="2" type="ORF">CONPUDRAFT_48136</name>
</gene>
<accession>A0A5M3N4C2</accession>
<evidence type="ECO:0000259" key="1">
    <source>
        <dbReference type="Pfam" id="PF01636"/>
    </source>
</evidence>
<dbReference type="Pfam" id="PF01636">
    <property type="entry name" value="APH"/>
    <property type="match status" value="1"/>
</dbReference>
<dbReference type="InterPro" id="IPR011009">
    <property type="entry name" value="Kinase-like_dom_sf"/>
</dbReference>
<dbReference type="SUPFAM" id="SSF56112">
    <property type="entry name" value="Protein kinase-like (PK-like)"/>
    <property type="match status" value="1"/>
</dbReference>
<dbReference type="OMA" id="PQWFEYI"/>
<feature type="non-terminal residue" evidence="2">
    <location>
        <position position="1"/>
    </location>
</feature>
<reference evidence="3" key="1">
    <citation type="journal article" date="2012" name="Science">
        <title>The Paleozoic origin of enzymatic lignin decomposition reconstructed from 31 fungal genomes.</title>
        <authorList>
            <person name="Floudas D."/>
            <person name="Binder M."/>
            <person name="Riley R."/>
            <person name="Barry K."/>
            <person name="Blanchette R.A."/>
            <person name="Henrissat B."/>
            <person name="Martinez A.T."/>
            <person name="Otillar R."/>
            <person name="Spatafora J.W."/>
            <person name="Yadav J.S."/>
            <person name="Aerts A."/>
            <person name="Benoit I."/>
            <person name="Boyd A."/>
            <person name="Carlson A."/>
            <person name="Copeland A."/>
            <person name="Coutinho P.M."/>
            <person name="de Vries R.P."/>
            <person name="Ferreira P."/>
            <person name="Findley K."/>
            <person name="Foster B."/>
            <person name="Gaskell J."/>
            <person name="Glotzer D."/>
            <person name="Gorecki P."/>
            <person name="Heitman J."/>
            <person name="Hesse C."/>
            <person name="Hori C."/>
            <person name="Igarashi K."/>
            <person name="Jurgens J.A."/>
            <person name="Kallen N."/>
            <person name="Kersten P."/>
            <person name="Kohler A."/>
            <person name="Kuees U."/>
            <person name="Kumar T.K.A."/>
            <person name="Kuo A."/>
            <person name="LaButti K."/>
            <person name="Larrondo L.F."/>
            <person name="Lindquist E."/>
            <person name="Ling A."/>
            <person name="Lombard V."/>
            <person name="Lucas S."/>
            <person name="Lundell T."/>
            <person name="Martin R."/>
            <person name="McLaughlin D.J."/>
            <person name="Morgenstern I."/>
            <person name="Morin E."/>
            <person name="Murat C."/>
            <person name="Nagy L.G."/>
            <person name="Nolan M."/>
            <person name="Ohm R.A."/>
            <person name="Patyshakuliyeva A."/>
            <person name="Rokas A."/>
            <person name="Ruiz-Duenas F.J."/>
            <person name="Sabat G."/>
            <person name="Salamov A."/>
            <person name="Samejima M."/>
            <person name="Schmutz J."/>
            <person name="Slot J.C."/>
            <person name="St John F."/>
            <person name="Stenlid J."/>
            <person name="Sun H."/>
            <person name="Sun S."/>
            <person name="Syed K."/>
            <person name="Tsang A."/>
            <person name="Wiebenga A."/>
            <person name="Young D."/>
            <person name="Pisabarro A."/>
            <person name="Eastwood D.C."/>
            <person name="Martin F."/>
            <person name="Cullen D."/>
            <person name="Grigoriev I.V."/>
            <person name="Hibbett D.S."/>
        </authorList>
    </citation>
    <scope>NUCLEOTIDE SEQUENCE [LARGE SCALE GENOMIC DNA]</scope>
    <source>
        <strain evidence="3">RWD-64-598 SS2</strain>
    </source>
</reference>
<dbReference type="GeneID" id="19207253"/>
<dbReference type="AlphaFoldDB" id="A0A5M3N4C2"/>
<dbReference type="Proteomes" id="UP000053558">
    <property type="component" value="Unassembled WGS sequence"/>
</dbReference>
<evidence type="ECO:0000313" key="3">
    <source>
        <dbReference type="Proteomes" id="UP000053558"/>
    </source>
</evidence>
<name>A0A5M3N4C2_CONPW</name>
<dbReference type="InterPro" id="IPR002575">
    <property type="entry name" value="Aminoglycoside_PTrfase"/>
</dbReference>
<sequence length="285" mass="32766">QLPSWIDISSFADEELFSLFDKSERRLSESTYFICTSVRQIASDAVMKSGIQDSEPLTMDLVRASSHIPVPAVLRVLRAGSRQAVVMEYITGETVENCWGKLGLWQRLRVVWSIRSYIQQLRRILVSNTHQGTHFPGPIGDEPRLCYASFLVTLSMANLFLKGGGPFHSYDELTQWFNHKVEATRRFSGALPPELSFDSSFPLVLTHFDISPRNVIVDDNSRVWLIDWEHAGFYPQWFEYSALYNGWTLGGRWKRWMVGFMAGFYERQANFISKIGWAIHTGHFV</sequence>
<dbReference type="KEGG" id="cput:CONPUDRAFT_48136"/>
<dbReference type="InterPro" id="IPR051678">
    <property type="entry name" value="AGP_Transferase"/>
</dbReference>
<dbReference type="Gene3D" id="3.90.1200.10">
    <property type="match status" value="1"/>
</dbReference>
<dbReference type="PANTHER" id="PTHR21310:SF39">
    <property type="entry name" value="AMINOGLYCOSIDE PHOSPHOTRANSFERASE DOMAIN-CONTAINING PROTEIN"/>
    <property type="match status" value="1"/>
</dbReference>
<keyword evidence="3" id="KW-1185">Reference proteome</keyword>
<dbReference type="EMBL" id="JH711574">
    <property type="protein sequence ID" value="EIW85695.1"/>
    <property type="molecule type" value="Genomic_DNA"/>
</dbReference>
<dbReference type="OrthoDB" id="4177236at2759"/>
<dbReference type="PANTHER" id="PTHR21310">
    <property type="entry name" value="AMINOGLYCOSIDE PHOSPHOTRANSFERASE-RELATED-RELATED"/>
    <property type="match status" value="1"/>
</dbReference>
<protein>
    <recommendedName>
        <fullName evidence="1">Aminoglycoside phosphotransferase domain-containing protein</fullName>
    </recommendedName>
</protein>
<comment type="caution">
    <text evidence="2">The sequence shown here is derived from an EMBL/GenBank/DDBJ whole genome shotgun (WGS) entry which is preliminary data.</text>
</comment>
<dbReference type="RefSeq" id="XP_007764061.1">
    <property type="nucleotide sequence ID" value="XM_007765871.1"/>
</dbReference>
<evidence type="ECO:0000313" key="2">
    <source>
        <dbReference type="EMBL" id="EIW85695.1"/>
    </source>
</evidence>
<proteinExistence type="predicted"/>
<feature type="domain" description="Aminoglycoside phosphotransferase" evidence="1">
    <location>
        <begin position="182"/>
        <end position="248"/>
    </location>
</feature>